<evidence type="ECO:0000256" key="3">
    <source>
        <dbReference type="ARBA" id="ARBA00022679"/>
    </source>
</evidence>
<dbReference type="GO" id="GO:0030170">
    <property type="term" value="F:pyridoxal phosphate binding"/>
    <property type="evidence" value="ECO:0007669"/>
    <property type="project" value="InterPro"/>
</dbReference>
<evidence type="ECO:0000256" key="4">
    <source>
        <dbReference type="ARBA" id="ARBA00022898"/>
    </source>
</evidence>
<evidence type="ECO:0000313" key="8">
    <source>
        <dbReference type="Proteomes" id="UP000007796"/>
    </source>
</evidence>
<dbReference type="GO" id="GO:0019346">
    <property type="term" value="P:transsulfuration"/>
    <property type="evidence" value="ECO:0007669"/>
    <property type="project" value="InterPro"/>
</dbReference>
<keyword evidence="8" id="KW-1185">Reference proteome</keyword>
<dbReference type="PIRSF" id="PIRSF001434">
    <property type="entry name" value="CGS"/>
    <property type="match status" value="1"/>
</dbReference>
<feature type="modified residue" description="N6-(pyridoxal phosphate)lysine" evidence="5">
    <location>
        <position position="195"/>
    </location>
</feature>
<dbReference type="RefSeq" id="XP_014168089.1">
    <property type="nucleotide sequence ID" value="XM_014312614.1"/>
</dbReference>
<dbReference type="EMBL" id="GL630006">
    <property type="protein sequence ID" value="EFW98606.1"/>
    <property type="molecule type" value="Genomic_DNA"/>
</dbReference>
<protein>
    <submittedName>
        <fullName evidence="7">Homocysteine synthase</fullName>
    </submittedName>
</protein>
<dbReference type="eggNOG" id="KOG0053">
    <property type="taxonomic scope" value="Eukaryota"/>
</dbReference>
<dbReference type="InterPro" id="IPR000277">
    <property type="entry name" value="Cys/Met-Metab_PyrdxlP-dep_enz"/>
</dbReference>
<keyword evidence="4 5" id="KW-0663">Pyridoxal phosphate</keyword>
<dbReference type="InterPro" id="IPR006235">
    <property type="entry name" value="OAc-hSer/O-AcSer_sulfhydrylase"/>
</dbReference>
<dbReference type="Gene3D" id="3.90.1150.10">
    <property type="entry name" value="Aspartate Aminotransferase, domain 1"/>
    <property type="match status" value="2"/>
</dbReference>
<dbReference type="GO" id="GO:0006535">
    <property type="term" value="P:cysteine biosynthetic process from serine"/>
    <property type="evidence" value="ECO:0007669"/>
    <property type="project" value="TreeGrafter"/>
</dbReference>
<dbReference type="InterPro" id="IPR054542">
    <property type="entry name" value="Cys_met_metab_PP"/>
</dbReference>
<dbReference type="InParanoid" id="F0XV81"/>
<reference evidence="7 8" key="1">
    <citation type="journal article" date="2011" name="Proc. Natl. Acad. Sci. U.S.A.">
        <title>Genome and transcriptome analyses of the mountain pine beetle-fungal symbiont Grosmannia clavigera, a lodgepole pine pathogen.</title>
        <authorList>
            <person name="DiGuistini S."/>
            <person name="Wang Y."/>
            <person name="Liao N.Y."/>
            <person name="Taylor G."/>
            <person name="Tanguay P."/>
            <person name="Feau N."/>
            <person name="Henrissat B."/>
            <person name="Chan S.K."/>
            <person name="Hesse-Orce U."/>
            <person name="Alamouti S.M."/>
            <person name="Tsui C.K.M."/>
            <person name="Docking R.T."/>
            <person name="Levasseur A."/>
            <person name="Haridas S."/>
            <person name="Robertson G."/>
            <person name="Birol I."/>
            <person name="Holt R.A."/>
            <person name="Marra M.A."/>
            <person name="Hamelin R.C."/>
            <person name="Hirst M."/>
            <person name="Jones S.J.M."/>
            <person name="Bohlmann J."/>
            <person name="Breuil C."/>
        </authorList>
    </citation>
    <scope>NUCLEOTIDE SEQUENCE [LARGE SCALE GENOMIC DNA]</scope>
    <source>
        <strain evidence="8">kw1407 / UAMH 11150</strain>
    </source>
</reference>
<dbReference type="GO" id="GO:0071269">
    <property type="term" value="P:L-homocysteine biosynthetic process"/>
    <property type="evidence" value="ECO:0007669"/>
    <property type="project" value="TreeGrafter"/>
</dbReference>
<dbReference type="GO" id="GO:0005737">
    <property type="term" value="C:cytoplasm"/>
    <property type="evidence" value="ECO:0007669"/>
    <property type="project" value="TreeGrafter"/>
</dbReference>
<dbReference type="InterPro" id="IPR015422">
    <property type="entry name" value="PyrdxlP-dep_Trfase_small"/>
</dbReference>
<evidence type="ECO:0000256" key="1">
    <source>
        <dbReference type="ARBA" id="ARBA00001933"/>
    </source>
</evidence>
<evidence type="ECO:0000256" key="6">
    <source>
        <dbReference type="RuleBase" id="RU362118"/>
    </source>
</evidence>
<name>F0XV81_GROCL</name>
<dbReference type="AlphaFoldDB" id="F0XV81"/>
<dbReference type="STRING" id="655863.F0XV81"/>
<dbReference type="GO" id="GO:0004124">
    <property type="term" value="F:cysteine synthase activity"/>
    <property type="evidence" value="ECO:0007669"/>
    <property type="project" value="TreeGrafter"/>
</dbReference>
<dbReference type="InterPro" id="IPR015421">
    <property type="entry name" value="PyrdxlP-dep_Trfase_major"/>
</dbReference>
<sequence length="400" mass="43336">MADAFAPFRVDVDLEAERAFDTRQIHAGAKPNPATKARAVPIYATAPTVEVFEKRVAALEGGTAAVACASGQSAVFQAIILCLAHTGDNIVASTALYGGSYSMFKTLLPRIGVTVKWVTSDNAKDYRPLIDDRTKLVFVETVGNPRISIPDLQAIADIAHEYSVPLIVDNTFGAGGFWCPVISFGADIVVHSATKWLGGHGTTVGGVIVDSGCFDWNKAGDRFPHLTQLSDGPMPFSYAANFGRVAFAMALRLEIVMEVGSVLNPFAAQQILLGMETLSLRCDRIASNALKIATFFSKHPQTNWISYPGLPTDKYHYRGKKYLRRGVGDCKTMATHPWSSTHAIMTEEDRTNAGITEDLIRLSVGTEDVEDIIKDITRGLQAITRSEKITNGQGHAESDN</sequence>
<dbReference type="Gene3D" id="3.40.640.10">
    <property type="entry name" value="Type I PLP-dependent aspartate aminotransferase-like (Major domain)"/>
    <property type="match status" value="1"/>
</dbReference>
<dbReference type="PROSITE" id="PS00868">
    <property type="entry name" value="CYS_MET_METAB_PP"/>
    <property type="match status" value="1"/>
</dbReference>
<organism evidence="8">
    <name type="scientific">Grosmannia clavigera (strain kw1407 / UAMH 11150)</name>
    <name type="common">Blue stain fungus</name>
    <name type="synonym">Graphiocladiella clavigera</name>
    <dbReference type="NCBI Taxonomy" id="655863"/>
    <lineage>
        <taxon>Eukaryota</taxon>
        <taxon>Fungi</taxon>
        <taxon>Dikarya</taxon>
        <taxon>Ascomycota</taxon>
        <taxon>Pezizomycotina</taxon>
        <taxon>Sordariomycetes</taxon>
        <taxon>Sordariomycetidae</taxon>
        <taxon>Ophiostomatales</taxon>
        <taxon>Ophiostomataceae</taxon>
        <taxon>Leptographium</taxon>
    </lineage>
</organism>
<accession>F0XV81</accession>
<dbReference type="PANTHER" id="PTHR43797:SF2">
    <property type="entry name" value="HOMOCYSTEINE_CYSTEINE SYNTHASE"/>
    <property type="match status" value="1"/>
</dbReference>
<dbReference type="GeneID" id="25977671"/>
<dbReference type="Pfam" id="PF01053">
    <property type="entry name" value="Cys_Met_Meta_PP"/>
    <property type="match status" value="2"/>
</dbReference>
<dbReference type="PANTHER" id="PTHR43797">
    <property type="entry name" value="HOMOCYSTEINE/CYSTEINE SYNTHASE"/>
    <property type="match status" value="1"/>
</dbReference>
<evidence type="ECO:0000313" key="7">
    <source>
        <dbReference type="EMBL" id="EFW98606.1"/>
    </source>
</evidence>
<dbReference type="InterPro" id="IPR015424">
    <property type="entry name" value="PyrdxlP-dep_Trfase"/>
</dbReference>
<dbReference type="Proteomes" id="UP000007796">
    <property type="component" value="Unassembled WGS sequence"/>
</dbReference>
<comment type="similarity">
    <text evidence="2 6">Belongs to the trans-sulfuration enzymes family.</text>
</comment>
<dbReference type="GO" id="GO:0003961">
    <property type="term" value="F:O-acetylhomoserine aminocarboxypropyltransferase activity"/>
    <property type="evidence" value="ECO:0007669"/>
    <property type="project" value="TreeGrafter"/>
</dbReference>
<comment type="cofactor">
    <cofactor evidence="1 6">
        <name>pyridoxal 5'-phosphate</name>
        <dbReference type="ChEBI" id="CHEBI:597326"/>
    </cofactor>
</comment>
<dbReference type="OrthoDB" id="3512640at2759"/>
<keyword evidence="3" id="KW-0808">Transferase</keyword>
<proteinExistence type="inferred from homology"/>
<evidence type="ECO:0000256" key="5">
    <source>
        <dbReference type="PIRSR" id="PIRSR001434-2"/>
    </source>
</evidence>
<dbReference type="HOGENOM" id="CLU_018986_4_0_1"/>
<evidence type="ECO:0000256" key="2">
    <source>
        <dbReference type="ARBA" id="ARBA00009077"/>
    </source>
</evidence>
<gene>
    <name evidence="7" type="ORF">CMQ_4458</name>
</gene>
<dbReference type="SUPFAM" id="SSF53383">
    <property type="entry name" value="PLP-dependent transferases"/>
    <property type="match status" value="1"/>
</dbReference>